<evidence type="ECO:0000313" key="2">
    <source>
        <dbReference type="EMBL" id="PWJ53749.1"/>
    </source>
</evidence>
<reference evidence="2 3" key="1">
    <citation type="submission" date="2018-03" db="EMBL/GenBank/DDBJ databases">
        <title>Genomic Encyclopedia of Archaeal and Bacterial Type Strains, Phase II (KMG-II): from individual species to whole genera.</title>
        <authorList>
            <person name="Goeker M."/>
        </authorList>
    </citation>
    <scope>NUCLEOTIDE SEQUENCE [LARGE SCALE GENOMIC DNA]</scope>
    <source>
        <strain evidence="2 3">DSM 100346</strain>
    </source>
</reference>
<name>A0A316A8I1_9BACT</name>
<keyword evidence="3" id="KW-1185">Reference proteome</keyword>
<comment type="caution">
    <text evidence="2">The sequence shown here is derived from an EMBL/GenBank/DDBJ whole genome shotgun (WGS) entry which is preliminary data.</text>
</comment>
<evidence type="ECO:0008006" key="4">
    <source>
        <dbReference type="Google" id="ProtNLM"/>
    </source>
</evidence>
<keyword evidence="1" id="KW-0732">Signal</keyword>
<gene>
    <name evidence="2" type="ORF">CLV98_12121</name>
</gene>
<sequence length="170" mass="19620">MQNLTSHLLLSTCCMALMSGLFSCTSSDSEKEVFRKTSEIEQAKEKAKLMESKNLKTAMIDHYSMMHQLSLSKANSFKSFPKEMNERLSKCSSQEEVIHVFKSSGMKNAEKYVLSTTSYVTALANEIQKHPEMKLWTQEQRSAYMKEIRKDLDKELKARIRKDLTTFNLN</sequence>
<organism evidence="2 3">
    <name type="scientific">Dyadobacter jejuensis</name>
    <dbReference type="NCBI Taxonomy" id="1082580"/>
    <lineage>
        <taxon>Bacteria</taxon>
        <taxon>Pseudomonadati</taxon>
        <taxon>Bacteroidota</taxon>
        <taxon>Cytophagia</taxon>
        <taxon>Cytophagales</taxon>
        <taxon>Spirosomataceae</taxon>
        <taxon>Dyadobacter</taxon>
    </lineage>
</organism>
<evidence type="ECO:0000313" key="3">
    <source>
        <dbReference type="Proteomes" id="UP000245880"/>
    </source>
</evidence>
<protein>
    <recommendedName>
        <fullName evidence="4">DUF4142 domain-containing protein</fullName>
    </recommendedName>
</protein>
<evidence type="ECO:0000256" key="1">
    <source>
        <dbReference type="SAM" id="SignalP"/>
    </source>
</evidence>
<dbReference type="EMBL" id="QGDT01000021">
    <property type="protein sequence ID" value="PWJ53749.1"/>
    <property type="molecule type" value="Genomic_DNA"/>
</dbReference>
<accession>A0A316A8I1</accession>
<feature type="signal peptide" evidence="1">
    <location>
        <begin position="1"/>
        <end position="23"/>
    </location>
</feature>
<feature type="chain" id="PRO_5016359317" description="DUF4142 domain-containing protein" evidence="1">
    <location>
        <begin position="24"/>
        <end position="170"/>
    </location>
</feature>
<dbReference type="AlphaFoldDB" id="A0A316A8I1"/>
<dbReference type="RefSeq" id="WP_146202326.1">
    <property type="nucleotide sequence ID" value="NZ_QGDT01000021.1"/>
</dbReference>
<proteinExistence type="predicted"/>
<dbReference type="Proteomes" id="UP000245880">
    <property type="component" value="Unassembled WGS sequence"/>
</dbReference>